<name>A0AC34GTE8_9BILA</name>
<accession>A0AC34GTE8</accession>
<evidence type="ECO:0000313" key="1">
    <source>
        <dbReference type="Proteomes" id="UP000887579"/>
    </source>
</evidence>
<dbReference type="Proteomes" id="UP000887579">
    <property type="component" value="Unplaced"/>
</dbReference>
<evidence type="ECO:0000313" key="2">
    <source>
        <dbReference type="WBParaSite" id="ES5_v2.g7954.t1"/>
    </source>
</evidence>
<reference evidence="2" key="1">
    <citation type="submission" date="2022-11" db="UniProtKB">
        <authorList>
            <consortium name="WormBaseParasite"/>
        </authorList>
    </citation>
    <scope>IDENTIFICATION</scope>
</reference>
<proteinExistence type="predicted"/>
<dbReference type="WBParaSite" id="ES5_v2.g7954.t1">
    <property type="protein sequence ID" value="ES5_v2.g7954.t1"/>
    <property type="gene ID" value="ES5_v2.g7954"/>
</dbReference>
<organism evidence="1 2">
    <name type="scientific">Panagrolaimus sp. ES5</name>
    <dbReference type="NCBI Taxonomy" id="591445"/>
    <lineage>
        <taxon>Eukaryota</taxon>
        <taxon>Metazoa</taxon>
        <taxon>Ecdysozoa</taxon>
        <taxon>Nematoda</taxon>
        <taxon>Chromadorea</taxon>
        <taxon>Rhabditida</taxon>
        <taxon>Tylenchina</taxon>
        <taxon>Panagrolaimomorpha</taxon>
        <taxon>Panagrolaimoidea</taxon>
        <taxon>Panagrolaimidae</taxon>
        <taxon>Panagrolaimus</taxon>
    </lineage>
</organism>
<protein>
    <submittedName>
        <fullName evidence="2">Dual-specificity kinase</fullName>
    </submittedName>
</protein>
<sequence length="442" mass="49577">MIAMMEVDNAGGEITILDDTSTSTSSSSRSSSTVPHFEQALTSTKNRPIAQGFTAVEALQIYRNNLTQFEQNEILTFSRVYFTGNVKQKLQPENPETNGYDDAKGSYRFTLQDHLGYRYEVYKALGSGSFGQVYKCFDHKRKNSVAVKIVRSTPKVAQSAQIEGDILLHLNSISGAGSCNIIKLLNYFEFRGHQCVVFELMGLSLYDILKKRKFKGLTCSQVKPIATEVLMALNFLKEHQVVHCDLKPENILLSGDNSDRIKLIDFGSACYEGKGCYTYIQSRFYRAPEVLLNATFGSPIDMWSFGCIIHELIAGYPLFPGENRNDQLSVIMELNGLPPASLIARGKASADYFRNGGQPRYCHPTKLPDGTVTYVPNKSPKGNPRVKPGEKTWDMVLKTRVEPKLVKFLSKCLEYEPTKRYQPIQALIDPFLIDPVEVITID</sequence>